<dbReference type="GO" id="GO:0016020">
    <property type="term" value="C:membrane"/>
    <property type="evidence" value="ECO:0007669"/>
    <property type="project" value="UniProtKB-SubCell"/>
</dbReference>
<dbReference type="SUPFAM" id="SSF48726">
    <property type="entry name" value="Immunoglobulin"/>
    <property type="match status" value="2"/>
</dbReference>
<organism evidence="9 10">
    <name type="scientific">Albula glossodonta</name>
    <name type="common">roundjaw bonefish</name>
    <dbReference type="NCBI Taxonomy" id="121402"/>
    <lineage>
        <taxon>Eukaryota</taxon>
        <taxon>Metazoa</taxon>
        <taxon>Chordata</taxon>
        <taxon>Craniata</taxon>
        <taxon>Vertebrata</taxon>
        <taxon>Euteleostomi</taxon>
        <taxon>Actinopterygii</taxon>
        <taxon>Neopterygii</taxon>
        <taxon>Teleostei</taxon>
        <taxon>Albuliformes</taxon>
        <taxon>Albulidae</taxon>
        <taxon>Albula</taxon>
    </lineage>
</organism>
<dbReference type="PANTHER" id="PTHR19256:SF65">
    <property type="entry name" value="T CELL RECEPTOR GAMMA CONSTANT 1-RELATED"/>
    <property type="match status" value="1"/>
</dbReference>
<evidence type="ECO:0000259" key="8">
    <source>
        <dbReference type="SMART" id="SM00409"/>
    </source>
</evidence>
<evidence type="ECO:0000256" key="6">
    <source>
        <dbReference type="ARBA" id="ARBA00023319"/>
    </source>
</evidence>
<dbReference type="InterPro" id="IPR003599">
    <property type="entry name" value="Ig_sub"/>
</dbReference>
<dbReference type="SMART" id="SM00409">
    <property type="entry name" value="IG"/>
    <property type="match status" value="2"/>
</dbReference>
<dbReference type="InterPro" id="IPR013106">
    <property type="entry name" value="Ig_V-set"/>
</dbReference>
<comment type="caution">
    <text evidence="9">The sequence shown here is derived from an EMBL/GenBank/DDBJ whole genome shotgun (WGS) entry which is preliminary data.</text>
</comment>
<dbReference type="Proteomes" id="UP000824540">
    <property type="component" value="Unassembled WGS sequence"/>
</dbReference>
<protein>
    <recommendedName>
        <fullName evidence="11">Ig-like domain-containing protein</fullName>
    </recommendedName>
</protein>
<evidence type="ECO:0000256" key="2">
    <source>
        <dbReference type="ARBA" id="ARBA00022692"/>
    </source>
</evidence>
<evidence type="ECO:0000259" key="7">
    <source>
        <dbReference type="SMART" id="SM00406"/>
    </source>
</evidence>
<accession>A0A8T2PXF3</accession>
<evidence type="ECO:0000256" key="5">
    <source>
        <dbReference type="ARBA" id="ARBA00023170"/>
    </source>
</evidence>
<dbReference type="Gene3D" id="2.60.40.10">
    <property type="entry name" value="Immunoglobulins"/>
    <property type="match status" value="2"/>
</dbReference>
<keyword evidence="10" id="KW-1185">Reference proteome</keyword>
<name>A0A8T2PXF3_9TELE</name>
<dbReference type="InterPro" id="IPR036179">
    <property type="entry name" value="Ig-like_dom_sf"/>
</dbReference>
<dbReference type="AlphaFoldDB" id="A0A8T2PXF3"/>
<dbReference type="OrthoDB" id="8924181at2759"/>
<feature type="domain" description="Immunoglobulin" evidence="8">
    <location>
        <begin position="113"/>
        <end position="214"/>
    </location>
</feature>
<gene>
    <name evidence="9" type="ORF">JZ751_000740</name>
</gene>
<dbReference type="EMBL" id="JAFBMS010000001">
    <property type="protein sequence ID" value="KAG9355896.1"/>
    <property type="molecule type" value="Genomic_DNA"/>
</dbReference>
<evidence type="ECO:0000256" key="1">
    <source>
        <dbReference type="ARBA" id="ARBA00004370"/>
    </source>
</evidence>
<proteinExistence type="predicted"/>
<keyword evidence="2" id="KW-0812">Transmembrane</keyword>
<dbReference type="InterPro" id="IPR051117">
    <property type="entry name" value="TRG_var/const_region"/>
</dbReference>
<keyword evidence="6" id="KW-0393">Immunoglobulin domain</keyword>
<feature type="domain" description="Immunoglobulin V-set" evidence="7">
    <location>
        <begin position="123"/>
        <end position="199"/>
    </location>
</feature>
<feature type="domain" description="Immunoglobulin V-set" evidence="7">
    <location>
        <begin position="20"/>
        <end position="97"/>
    </location>
</feature>
<dbReference type="SMART" id="SM00406">
    <property type="entry name" value="IGv"/>
    <property type="match status" value="2"/>
</dbReference>
<feature type="domain" description="Immunoglobulin" evidence="8">
    <location>
        <begin position="10"/>
        <end position="112"/>
    </location>
</feature>
<feature type="non-terminal residue" evidence="9">
    <location>
        <position position="1"/>
    </location>
</feature>
<keyword evidence="3" id="KW-1133">Transmembrane helix</keyword>
<evidence type="ECO:0000256" key="4">
    <source>
        <dbReference type="ARBA" id="ARBA00023136"/>
    </source>
</evidence>
<comment type="subcellular location">
    <subcellularLocation>
        <location evidence="1">Membrane</location>
    </subcellularLocation>
</comment>
<reference evidence="9" key="1">
    <citation type="thesis" date="2021" institute="BYU ScholarsArchive" country="Provo, UT, USA">
        <title>Applications of and Algorithms for Genome Assembly and Genomic Analyses with an Emphasis on Marine Teleosts.</title>
        <authorList>
            <person name="Pickett B.D."/>
        </authorList>
    </citation>
    <scope>NUCLEOTIDE SEQUENCE</scope>
    <source>
        <strain evidence="9">HI-2016</strain>
    </source>
</reference>
<keyword evidence="4" id="KW-0472">Membrane</keyword>
<keyword evidence="5" id="KW-0675">Receptor</keyword>
<dbReference type="InterPro" id="IPR013783">
    <property type="entry name" value="Ig-like_fold"/>
</dbReference>
<dbReference type="CDD" id="cd00099">
    <property type="entry name" value="IgV"/>
    <property type="match status" value="1"/>
</dbReference>
<evidence type="ECO:0000256" key="3">
    <source>
        <dbReference type="ARBA" id="ARBA00022989"/>
    </source>
</evidence>
<sequence length="214" mass="24446">MAADRLIQDKLSVTRSKDNSVLFTCKGSTGCGGYIHWYQKKEGEAFKRILYIPKDGGAPVKDTGFDRFLAEKENPDTFNLWISVLKVSDSATYYCACWVSHMVMAADRLLQEKFSLTRSIKKSAHITCKGTQGCRSYIHWYQKKEGETFKRILYMALTGGTPVKDMKDGNFNAIKDSDTYKLTIDNLQPSHSATYYCACWVDHSDRNATERWQK</sequence>
<evidence type="ECO:0008006" key="11">
    <source>
        <dbReference type="Google" id="ProtNLM"/>
    </source>
</evidence>
<dbReference type="PANTHER" id="PTHR19256">
    <property type="entry name" value="T-CELL RECEPTOR GAMMA CHAIN"/>
    <property type="match status" value="1"/>
</dbReference>
<dbReference type="Pfam" id="PF07686">
    <property type="entry name" value="V-set"/>
    <property type="match status" value="2"/>
</dbReference>
<evidence type="ECO:0000313" key="10">
    <source>
        <dbReference type="Proteomes" id="UP000824540"/>
    </source>
</evidence>
<evidence type="ECO:0000313" key="9">
    <source>
        <dbReference type="EMBL" id="KAG9355896.1"/>
    </source>
</evidence>